<gene>
    <name evidence="3" type="ORF">M5X09_08865</name>
</gene>
<dbReference type="Proteomes" id="UP001207626">
    <property type="component" value="Unassembled WGS sequence"/>
</dbReference>
<dbReference type="InterPro" id="IPR004360">
    <property type="entry name" value="Glyas_Fos-R_dOase_dom"/>
</dbReference>
<proteinExistence type="predicted"/>
<dbReference type="InterPro" id="IPR037523">
    <property type="entry name" value="VOC_core"/>
</dbReference>
<dbReference type="GeneID" id="77001223"/>
<protein>
    <submittedName>
        <fullName evidence="3">VOC family protein</fullName>
    </submittedName>
</protein>
<dbReference type="RefSeq" id="WP_019421613.1">
    <property type="nucleotide sequence ID" value="NZ_JAFFHZ010000001.1"/>
</dbReference>
<evidence type="ECO:0000313" key="3">
    <source>
        <dbReference type="EMBL" id="MCY9519792.1"/>
    </source>
</evidence>
<dbReference type="Gene3D" id="3.10.180.10">
    <property type="entry name" value="2,3-Dihydroxybiphenyl 1,2-Dioxygenase, domain 1"/>
    <property type="match status" value="1"/>
</dbReference>
<dbReference type="PANTHER" id="PTHR43048:SF3">
    <property type="entry name" value="METHYLMALONYL-COA EPIMERASE, MITOCHONDRIAL"/>
    <property type="match status" value="1"/>
</dbReference>
<accession>A0ABT4DQZ5</accession>
<keyword evidence="1" id="KW-0479">Metal-binding</keyword>
<dbReference type="InterPro" id="IPR029068">
    <property type="entry name" value="Glyas_Bleomycin-R_OHBP_Dase"/>
</dbReference>
<feature type="domain" description="VOC" evidence="2">
    <location>
        <begin position="5"/>
        <end position="128"/>
    </location>
</feature>
<dbReference type="InterPro" id="IPR051785">
    <property type="entry name" value="MMCE/EMCE_epimerase"/>
</dbReference>
<evidence type="ECO:0000256" key="1">
    <source>
        <dbReference type="ARBA" id="ARBA00022723"/>
    </source>
</evidence>
<keyword evidence="4" id="KW-1185">Reference proteome</keyword>
<organism evidence="3 4">
    <name type="scientific">Paenibacillus apiarius</name>
    <dbReference type="NCBI Taxonomy" id="46240"/>
    <lineage>
        <taxon>Bacteria</taxon>
        <taxon>Bacillati</taxon>
        <taxon>Bacillota</taxon>
        <taxon>Bacilli</taxon>
        <taxon>Bacillales</taxon>
        <taxon>Paenibacillaceae</taxon>
        <taxon>Paenibacillus</taxon>
    </lineage>
</organism>
<sequence>MAVRKIEHTGIMVRQLEPSIRFYEDVIGMKLKDTLVHTNGVIRLAFLAFPGADESELELVEGYSDRLPEEGRVHHLAFRVDDAEAELKRVKALGHVELIDQELVTLPNGSRYFFFKGPDGEWLEFFQTTRN</sequence>
<reference evidence="3 4" key="1">
    <citation type="submission" date="2022-05" db="EMBL/GenBank/DDBJ databases">
        <title>Genome Sequencing of Bee-Associated Microbes.</title>
        <authorList>
            <person name="Dunlap C."/>
        </authorList>
    </citation>
    <scope>NUCLEOTIDE SEQUENCE [LARGE SCALE GENOMIC DNA]</scope>
    <source>
        <strain evidence="3 4">NRRL NRS-1438</strain>
    </source>
</reference>
<dbReference type="PROSITE" id="PS51819">
    <property type="entry name" value="VOC"/>
    <property type="match status" value="1"/>
</dbReference>
<dbReference type="CDD" id="cd06587">
    <property type="entry name" value="VOC"/>
    <property type="match status" value="1"/>
</dbReference>
<comment type="caution">
    <text evidence="3">The sequence shown here is derived from an EMBL/GenBank/DDBJ whole genome shotgun (WGS) entry which is preliminary data.</text>
</comment>
<dbReference type="Pfam" id="PF00903">
    <property type="entry name" value="Glyoxalase"/>
    <property type="match status" value="1"/>
</dbReference>
<name>A0ABT4DQZ5_9BACL</name>
<evidence type="ECO:0000313" key="4">
    <source>
        <dbReference type="Proteomes" id="UP001207626"/>
    </source>
</evidence>
<dbReference type="EMBL" id="JAMDLW010000010">
    <property type="protein sequence ID" value="MCY9519792.1"/>
    <property type="molecule type" value="Genomic_DNA"/>
</dbReference>
<dbReference type="PANTHER" id="PTHR43048">
    <property type="entry name" value="METHYLMALONYL-COA EPIMERASE"/>
    <property type="match status" value="1"/>
</dbReference>
<dbReference type="SUPFAM" id="SSF54593">
    <property type="entry name" value="Glyoxalase/Bleomycin resistance protein/Dihydroxybiphenyl dioxygenase"/>
    <property type="match status" value="1"/>
</dbReference>
<evidence type="ECO:0000259" key="2">
    <source>
        <dbReference type="PROSITE" id="PS51819"/>
    </source>
</evidence>